<dbReference type="EMBL" id="JARQWQ010000004">
    <property type="protein sequence ID" value="KAK2572280.1"/>
    <property type="molecule type" value="Genomic_DNA"/>
</dbReference>
<dbReference type="Proteomes" id="UP001249851">
    <property type="component" value="Unassembled WGS sequence"/>
</dbReference>
<proteinExistence type="inferred from homology"/>
<dbReference type="GO" id="GO:0005737">
    <property type="term" value="C:cytoplasm"/>
    <property type="evidence" value="ECO:0007669"/>
    <property type="project" value="TreeGrafter"/>
</dbReference>
<dbReference type="Pfam" id="PF05811">
    <property type="entry name" value="DUF842"/>
    <property type="match status" value="1"/>
</dbReference>
<gene>
    <name evidence="2" type="ORF">P5673_002501</name>
</gene>
<keyword evidence="3" id="KW-1185">Reference proteome</keyword>
<comment type="caution">
    <text evidence="2">The sequence shown here is derived from an EMBL/GenBank/DDBJ whole genome shotgun (WGS) entry which is preliminary data.</text>
</comment>
<name>A0AAD9R3A1_ACRCE</name>
<protein>
    <submittedName>
        <fullName evidence="2">Protein FAM136A</fullName>
    </submittedName>
</protein>
<dbReference type="AlphaFoldDB" id="A0AAD9R3A1"/>
<dbReference type="SUPFAM" id="SSF58113">
    <property type="entry name" value="Apolipoprotein A-I"/>
    <property type="match status" value="1"/>
</dbReference>
<evidence type="ECO:0000313" key="3">
    <source>
        <dbReference type="Proteomes" id="UP001249851"/>
    </source>
</evidence>
<comment type="similarity">
    <text evidence="1">Belongs to the FAM136 family.</text>
</comment>
<accession>A0AAD9R3A1</accession>
<sequence>MCVGFTVLYMRASMTFIAKNLSSTFSLAFFGILGPSLSSENFIMAASAAQTRVKQEVEKSIENLEKDHLRGLQAKSHLCAAKCCDNLAASKEEVQQCMNQCFTPIQQIQEYIGKELTGFQDRLSRCAQQCQDRIQDNVEPNTTQSDLEKYQAELNICVDKCCNTHLELVPKMFVRMKKVLSEVKEPSPR</sequence>
<dbReference type="InterPro" id="IPR008560">
    <property type="entry name" value="DUF842_euk"/>
</dbReference>
<organism evidence="2 3">
    <name type="scientific">Acropora cervicornis</name>
    <name type="common">Staghorn coral</name>
    <dbReference type="NCBI Taxonomy" id="6130"/>
    <lineage>
        <taxon>Eukaryota</taxon>
        <taxon>Metazoa</taxon>
        <taxon>Cnidaria</taxon>
        <taxon>Anthozoa</taxon>
        <taxon>Hexacorallia</taxon>
        <taxon>Scleractinia</taxon>
        <taxon>Astrocoeniina</taxon>
        <taxon>Acroporidae</taxon>
        <taxon>Acropora</taxon>
    </lineage>
</organism>
<evidence type="ECO:0000256" key="1">
    <source>
        <dbReference type="ARBA" id="ARBA00009952"/>
    </source>
</evidence>
<reference evidence="2" key="2">
    <citation type="journal article" date="2023" name="Science">
        <title>Genomic signatures of disease resistance in endangered staghorn corals.</title>
        <authorList>
            <person name="Vollmer S.V."/>
            <person name="Selwyn J.D."/>
            <person name="Despard B.A."/>
            <person name="Roesel C.L."/>
        </authorList>
    </citation>
    <scope>NUCLEOTIDE SEQUENCE</scope>
    <source>
        <strain evidence="2">K2</strain>
    </source>
</reference>
<dbReference type="PANTHER" id="PTHR21096">
    <property type="entry name" value="PROTEIN FAM136A"/>
    <property type="match status" value="1"/>
</dbReference>
<dbReference type="PANTHER" id="PTHR21096:SF0">
    <property type="entry name" value="PROTEIN FAM136A"/>
    <property type="match status" value="1"/>
</dbReference>
<evidence type="ECO:0000313" key="2">
    <source>
        <dbReference type="EMBL" id="KAK2572280.1"/>
    </source>
</evidence>
<reference evidence="2" key="1">
    <citation type="journal article" date="2023" name="G3 (Bethesda)">
        <title>Whole genome assembly and annotation of the endangered Caribbean coral Acropora cervicornis.</title>
        <authorList>
            <person name="Selwyn J.D."/>
            <person name="Vollmer S.V."/>
        </authorList>
    </citation>
    <scope>NUCLEOTIDE SEQUENCE</scope>
    <source>
        <strain evidence="2">K2</strain>
    </source>
</reference>